<name>A0A0E9VUJ3_ANGAN</name>
<sequence length="40" mass="4381">MMCEAQTSAALFLQAIFSTTRLPQQHSNSQPDAHIALKHG</sequence>
<evidence type="ECO:0000313" key="1">
    <source>
        <dbReference type="EMBL" id="JAH81814.1"/>
    </source>
</evidence>
<protein>
    <submittedName>
        <fullName evidence="1">Uncharacterized protein</fullName>
    </submittedName>
</protein>
<accession>A0A0E9VUJ3</accession>
<reference evidence="1" key="1">
    <citation type="submission" date="2014-11" db="EMBL/GenBank/DDBJ databases">
        <authorList>
            <person name="Amaro Gonzalez C."/>
        </authorList>
    </citation>
    <scope>NUCLEOTIDE SEQUENCE</scope>
</reference>
<dbReference type="EMBL" id="GBXM01026763">
    <property type="protein sequence ID" value="JAH81814.1"/>
    <property type="molecule type" value="Transcribed_RNA"/>
</dbReference>
<dbReference type="AlphaFoldDB" id="A0A0E9VUJ3"/>
<organism evidence="1">
    <name type="scientific">Anguilla anguilla</name>
    <name type="common">European freshwater eel</name>
    <name type="synonym">Muraena anguilla</name>
    <dbReference type="NCBI Taxonomy" id="7936"/>
    <lineage>
        <taxon>Eukaryota</taxon>
        <taxon>Metazoa</taxon>
        <taxon>Chordata</taxon>
        <taxon>Craniata</taxon>
        <taxon>Vertebrata</taxon>
        <taxon>Euteleostomi</taxon>
        <taxon>Actinopterygii</taxon>
        <taxon>Neopterygii</taxon>
        <taxon>Teleostei</taxon>
        <taxon>Anguilliformes</taxon>
        <taxon>Anguillidae</taxon>
        <taxon>Anguilla</taxon>
    </lineage>
</organism>
<proteinExistence type="predicted"/>
<reference evidence="1" key="2">
    <citation type="journal article" date="2015" name="Fish Shellfish Immunol.">
        <title>Early steps in the European eel (Anguilla anguilla)-Vibrio vulnificus interaction in the gills: Role of the RtxA13 toxin.</title>
        <authorList>
            <person name="Callol A."/>
            <person name="Pajuelo D."/>
            <person name="Ebbesson L."/>
            <person name="Teles M."/>
            <person name="MacKenzie S."/>
            <person name="Amaro C."/>
        </authorList>
    </citation>
    <scope>NUCLEOTIDE SEQUENCE</scope>
</reference>